<evidence type="ECO:0000313" key="3">
    <source>
        <dbReference type="WBParaSite" id="HCON_00061350-00001"/>
    </source>
</evidence>
<dbReference type="PANTHER" id="PTHR35373">
    <property type="entry name" value="PROTEIN CBG16894"/>
    <property type="match status" value="1"/>
</dbReference>
<accession>U6PPY0</accession>
<dbReference type="EMBL" id="CAVP010055050">
    <property type="protein sequence ID" value="CDL94104.1"/>
    <property type="molecule type" value="Genomic_DNA"/>
</dbReference>
<protein>
    <submittedName>
        <fullName evidence="1 3">Protein R08A2.7</fullName>
    </submittedName>
</protein>
<reference evidence="3" key="3">
    <citation type="submission" date="2020-12" db="UniProtKB">
        <authorList>
            <consortium name="WormBaseParasite"/>
        </authorList>
    </citation>
    <scope>IDENTIFICATION</scope>
    <source>
        <strain evidence="3">MHco3</strain>
    </source>
</reference>
<dbReference type="WBParaSite" id="HCON_00061350-00001">
    <property type="protein sequence ID" value="HCON_00061350-00001"/>
    <property type="gene ID" value="HCON_00061350"/>
</dbReference>
<name>U6PPY0_HAECO</name>
<reference evidence="1" key="1">
    <citation type="submission" date="2013-03" db="EMBL/GenBank/DDBJ databases">
        <authorList>
            <person name="Aslett M."/>
        </authorList>
    </citation>
    <scope>NUCLEOTIDE SEQUENCE [LARGE SCALE GENOMIC DNA]</scope>
    <source>
        <strain evidence="1">ISE/inbred ISE</strain>
    </source>
</reference>
<dbReference type="AlphaFoldDB" id="U6PPY0"/>
<sequence>MGWTQQVQQFPNQKRFPTKVCVCPDDPRLQESPSEFDHVQNDEPLYEDKFCKVTSNDIFVKSYYFPCGSSARIPLQRVSSMWIQPEGDRFPFTTTEWGSTCGKIWWALNNKRNSSASYCNVIVLEPRRPQLIGFSVRKRQRFLNVLESIAHFPINTTFPSDYC</sequence>
<organism evidence="1">
    <name type="scientific">Haemonchus contortus</name>
    <name type="common">Barber pole worm</name>
    <dbReference type="NCBI Taxonomy" id="6289"/>
    <lineage>
        <taxon>Eukaryota</taxon>
        <taxon>Metazoa</taxon>
        <taxon>Ecdysozoa</taxon>
        <taxon>Nematoda</taxon>
        <taxon>Chromadorea</taxon>
        <taxon>Rhabditida</taxon>
        <taxon>Rhabditina</taxon>
        <taxon>Rhabditomorpha</taxon>
        <taxon>Strongyloidea</taxon>
        <taxon>Trichostrongylidae</taxon>
        <taxon>Haemonchus</taxon>
    </lineage>
</organism>
<evidence type="ECO:0000313" key="2">
    <source>
        <dbReference type="Proteomes" id="UP000025227"/>
    </source>
</evidence>
<dbReference type="OrthoDB" id="5866309at2759"/>
<reference evidence="1" key="2">
    <citation type="submission" date="2013-05" db="EMBL/GenBank/DDBJ databases">
        <title>The genome and transcriptome of Haemonchus contortus: a key model parasite for drug and vaccine discovery.</title>
        <authorList>
            <person name="Laing R."/>
            <person name="Kikuchi T."/>
            <person name="Martinelli A."/>
            <person name="Tsai I.J."/>
            <person name="Beech R.N."/>
            <person name="Redman E."/>
            <person name="Holroyd N."/>
            <person name="Bartley D.J."/>
            <person name="Beasley H."/>
            <person name="Britton C."/>
            <person name="Curran D."/>
            <person name="Devaney E."/>
            <person name="Gilabert A."/>
            <person name="Jackson F."/>
            <person name="Hunt M."/>
            <person name="Johnston S."/>
            <person name="Kryukov I."/>
            <person name="Li K."/>
            <person name="Morrison A.A."/>
            <person name="Reid A.J."/>
            <person name="Sargison N."/>
            <person name="Saunders G."/>
            <person name="Wasmuth J.D."/>
            <person name="Wolstenholme A."/>
            <person name="Berriman M."/>
            <person name="Gilleard J.S."/>
            <person name="Cotton J.A."/>
        </authorList>
    </citation>
    <scope>NUCLEOTIDE SEQUENCE [LARGE SCALE GENOMIC DNA]</scope>
    <source>
        <strain evidence="1">ISE/inbred ISE</strain>
    </source>
</reference>
<proteinExistence type="predicted"/>
<dbReference type="Proteomes" id="UP000025227">
    <property type="component" value="Unplaced"/>
</dbReference>
<gene>
    <name evidence="1" type="ORF">HCOI_00618500</name>
</gene>
<evidence type="ECO:0000313" key="1">
    <source>
        <dbReference type="EMBL" id="CDL94104.1"/>
    </source>
</evidence>
<accession>A0A7I4Y845</accession>
<keyword evidence="2" id="KW-1185">Reference proteome</keyword>